<feature type="non-terminal residue" evidence="1">
    <location>
        <position position="29"/>
    </location>
</feature>
<dbReference type="AlphaFoldDB" id="A0A822A0L2"/>
<dbReference type="EMBL" id="CAJOBP010106247">
    <property type="protein sequence ID" value="CAF4989987.1"/>
    <property type="molecule type" value="Genomic_DNA"/>
</dbReference>
<keyword evidence="2" id="KW-1185">Reference proteome</keyword>
<gene>
    <name evidence="1" type="ORF">UJA718_LOCUS49767</name>
</gene>
<proteinExistence type="predicted"/>
<sequence length="29" mass="3185">MQNATASNTTVDNLAVLIDMGFTEQQSRE</sequence>
<protein>
    <submittedName>
        <fullName evidence="1">Uncharacterized protein</fullName>
    </submittedName>
</protein>
<reference evidence="1" key="1">
    <citation type="submission" date="2021-02" db="EMBL/GenBank/DDBJ databases">
        <authorList>
            <person name="Nowell W R."/>
        </authorList>
    </citation>
    <scope>NUCLEOTIDE SEQUENCE</scope>
</reference>
<comment type="caution">
    <text evidence="1">The sequence shown here is derived from an EMBL/GenBank/DDBJ whole genome shotgun (WGS) entry which is preliminary data.</text>
</comment>
<evidence type="ECO:0000313" key="1">
    <source>
        <dbReference type="EMBL" id="CAF4989987.1"/>
    </source>
</evidence>
<name>A0A822A0L2_9BILA</name>
<evidence type="ECO:0000313" key="2">
    <source>
        <dbReference type="Proteomes" id="UP000663873"/>
    </source>
</evidence>
<dbReference type="Proteomes" id="UP000663873">
    <property type="component" value="Unassembled WGS sequence"/>
</dbReference>
<accession>A0A822A0L2</accession>
<organism evidence="1 2">
    <name type="scientific">Rotaria socialis</name>
    <dbReference type="NCBI Taxonomy" id="392032"/>
    <lineage>
        <taxon>Eukaryota</taxon>
        <taxon>Metazoa</taxon>
        <taxon>Spiralia</taxon>
        <taxon>Gnathifera</taxon>
        <taxon>Rotifera</taxon>
        <taxon>Eurotatoria</taxon>
        <taxon>Bdelloidea</taxon>
        <taxon>Philodinida</taxon>
        <taxon>Philodinidae</taxon>
        <taxon>Rotaria</taxon>
    </lineage>
</organism>